<evidence type="ECO:0000313" key="4">
    <source>
        <dbReference type="EMBL" id="QHI96746.1"/>
    </source>
</evidence>
<dbReference type="InterPro" id="IPR011006">
    <property type="entry name" value="CheY-like_superfamily"/>
</dbReference>
<protein>
    <submittedName>
        <fullName evidence="4">Response regulator</fullName>
    </submittedName>
</protein>
<dbReference type="PANTHER" id="PTHR44591:SF23">
    <property type="entry name" value="CHEY SUBFAMILY"/>
    <property type="match status" value="1"/>
</dbReference>
<dbReference type="GO" id="GO:0000160">
    <property type="term" value="P:phosphorelay signal transduction system"/>
    <property type="evidence" value="ECO:0007669"/>
    <property type="project" value="InterPro"/>
</dbReference>
<keyword evidence="1" id="KW-0597">Phosphoprotein</keyword>
<name>A0A857IZ57_9BURK</name>
<organism evidence="4 5">
    <name type="scientific">Xylophilus rhododendri</name>
    <dbReference type="NCBI Taxonomy" id="2697032"/>
    <lineage>
        <taxon>Bacteria</taxon>
        <taxon>Pseudomonadati</taxon>
        <taxon>Pseudomonadota</taxon>
        <taxon>Betaproteobacteria</taxon>
        <taxon>Burkholderiales</taxon>
        <taxon>Xylophilus</taxon>
    </lineage>
</organism>
<dbReference type="PROSITE" id="PS50110">
    <property type="entry name" value="RESPONSE_REGULATORY"/>
    <property type="match status" value="1"/>
</dbReference>
<evidence type="ECO:0000313" key="5">
    <source>
        <dbReference type="Proteomes" id="UP000464787"/>
    </source>
</evidence>
<keyword evidence="5" id="KW-1185">Reference proteome</keyword>
<evidence type="ECO:0000256" key="1">
    <source>
        <dbReference type="ARBA" id="ARBA00022553"/>
    </source>
</evidence>
<sequence length="154" mass="16815">MANETTADKELFAGVKSISADAVPALMTELLVLVVERDPHVRELEAHFLEQAGFQVAFASDGKEALAQARERIPYILITEVLVPKLDGLALCRLLKQDPRTQDISVLVFSILAANSRALEAGADAFLKKPLAEQRLITTVKSLIKNRPRKASAP</sequence>
<dbReference type="Proteomes" id="UP000464787">
    <property type="component" value="Chromosome"/>
</dbReference>
<dbReference type="InterPro" id="IPR001789">
    <property type="entry name" value="Sig_transdc_resp-reg_receiver"/>
</dbReference>
<comment type="caution">
    <text evidence="2">Lacks conserved residue(s) required for the propagation of feature annotation.</text>
</comment>
<dbReference type="SMART" id="SM00448">
    <property type="entry name" value="REC"/>
    <property type="match status" value="1"/>
</dbReference>
<evidence type="ECO:0000259" key="3">
    <source>
        <dbReference type="PROSITE" id="PS50110"/>
    </source>
</evidence>
<proteinExistence type="predicted"/>
<dbReference type="RefSeq" id="WP_160550264.1">
    <property type="nucleotide sequence ID" value="NZ_CP047650.1"/>
</dbReference>
<dbReference type="KEGG" id="xyk:GT347_01300"/>
<accession>A0A857IZ57</accession>
<evidence type="ECO:0000256" key="2">
    <source>
        <dbReference type="PROSITE-ProRule" id="PRU00169"/>
    </source>
</evidence>
<dbReference type="AlphaFoldDB" id="A0A857IZ57"/>
<reference evidence="4 5" key="1">
    <citation type="submission" date="2020-01" db="EMBL/GenBank/DDBJ databases">
        <title>Genome sequencing of strain KACC 21265.</title>
        <authorList>
            <person name="Heo J."/>
            <person name="Kim S.-J."/>
            <person name="Kim J.-S."/>
            <person name="Hong S.-B."/>
            <person name="Kwon S.-W."/>
        </authorList>
    </citation>
    <scope>NUCLEOTIDE SEQUENCE [LARGE SCALE GENOMIC DNA]</scope>
    <source>
        <strain evidence="4 5">KACC 21265</strain>
    </source>
</reference>
<dbReference type="SUPFAM" id="SSF52172">
    <property type="entry name" value="CheY-like"/>
    <property type="match status" value="1"/>
</dbReference>
<gene>
    <name evidence="4" type="ORF">GT347_01300</name>
</gene>
<dbReference type="InterPro" id="IPR050595">
    <property type="entry name" value="Bact_response_regulator"/>
</dbReference>
<dbReference type="Gene3D" id="3.40.50.2300">
    <property type="match status" value="1"/>
</dbReference>
<feature type="domain" description="Response regulatory" evidence="3">
    <location>
        <begin position="31"/>
        <end position="144"/>
    </location>
</feature>
<dbReference type="PANTHER" id="PTHR44591">
    <property type="entry name" value="STRESS RESPONSE REGULATOR PROTEIN 1"/>
    <property type="match status" value="1"/>
</dbReference>
<dbReference type="Pfam" id="PF00072">
    <property type="entry name" value="Response_reg"/>
    <property type="match status" value="1"/>
</dbReference>
<dbReference type="EMBL" id="CP047650">
    <property type="protein sequence ID" value="QHI96746.1"/>
    <property type="molecule type" value="Genomic_DNA"/>
</dbReference>